<evidence type="ECO:0000256" key="1">
    <source>
        <dbReference type="SAM" id="Phobius"/>
    </source>
</evidence>
<accession>A0ABW2A805</accession>
<comment type="caution">
    <text evidence="2">The sequence shown here is derived from an EMBL/GenBank/DDBJ whole genome shotgun (WGS) entry which is preliminary data.</text>
</comment>
<gene>
    <name evidence="2" type="ORF">ACFQDL_28150</name>
</gene>
<dbReference type="Proteomes" id="UP001596422">
    <property type="component" value="Unassembled WGS sequence"/>
</dbReference>
<protein>
    <submittedName>
        <fullName evidence="2">Uncharacterized protein</fullName>
    </submittedName>
</protein>
<evidence type="ECO:0000313" key="2">
    <source>
        <dbReference type="EMBL" id="MFC6673530.1"/>
    </source>
</evidence>
<feature type="transmembrane region" description="Helical" evidence="1">
    <location>
        <begin position="6"/>
        <end position="27"/>
    </location>
</feature>
<dbReference type="RefSeq" id="WP_379911983.1">
    <property type="nucleotide sequence ID" value="NZ_JBHSWE010000001.1"/>
</dbReference>
<keyword evidence="1" id="KW-0472">Membrane</keyword>
<reference evidence="3" key="1">
    <citation type="journal article" date="2019" name="Int. J. Syst. Evol. Microbiol.">
        <title>The Global Catalogue of Microorganisms (GCM) 10K type strain sequencing project: providing services to taxonomists for standard genome sequencing and annotation.</title>
        <authorList>
            <consortium name="The Broad Institute Genomics Platform"/>
            <consortium name="The Broad Institute Genome Sequencing Center for Infectious Disease"/>
            <person name="Wu L."/>
            <person name="Ma J."/>
        </authorList>
    </citation>
    <scope>NUCLEOTIDE SEQUENCE [LARGE SCALE GENOMIC DNA]</scope>
    <source>
        <strain evidence="3">NBRC 111756</strain>
    </source>
</reference>
<keyword evidence="3" id="KW-1185">Reference proteome</keyword>
<sequence>MSDHDAYGLWMLGLFNSAISIFFAFSFTKPRTRLDWRSLGGFSAYILIMLGLLLQWPTILILIMFPALVVVYIRLARREEAPAFFPRLRGRSSMASRH</sequence>
<proteinExistence type="predicted"/>
<evidence type="ECO:0000313" key="3">
    <source>
        <dbReference type="Proteomes" id="UP001596422"/>
    </source>
</evidence>
<keyword evidence="1" id="KW-0812">Transmembrane</keyword>
<keyword evidence="1" id="KW-1133">Transmembrane helix</keyword>
<organism evidence="2 3">
    <name type="scientific">Marinobacterium aestuariivivens</name>
    <dbReference type="NCBI Taxonomy" id="1698799"/>
    <lineage>
        <taxon>Bacteria</taxon>
        <taxon>Pseudomonadati</taxon>
        <taxon>Pseudomonadota</taxon>
        <taxon>Gammaproteobacteria</taxon>
        <taxon>Oceanospirillales</taxon>
        <taxon>Oceanospirillaceae</taxon>
        <taxon>Marinobacterium</taxon>
    </lineage>
</organism>
<dbReference type="EMBL" id="JBHSWE010000001">
    <property type="protein sequence ID" value="MFC6673530.1"/>
    <property type="molecule type" value="Genomic_DNA"/>
</dbReference>
<name>A0ABW2A805_9GAMM</name>